<feature type="signal peptide" evidence="1">
    <location>
        <begin position="1"/>
        <end position="19"/>
    </location>
</feature>
<evidence type="ECO:0000313" key="3">
    <source>
        <dbReference type="EMBL" id="KAF7179346.1"/>
    </source>
</evidence>
<dbReference type="AlphaFoldDB" id="A0A8H6QWV0"/>
<dbReference type="Proteomes" id="UP000654922">
    <property type="component" value="Unassembled WGS sequence"/>
</dbReference>
<gene>
    <name evidence="2" type="ORF">CNMCM5623_003899</name>
    <name evidence="3" type="ORF">CNMCM7691_008279</name>
</gene>
<dbReference type="PANTHER" id="PTHR38123">
    <property type="entry name" value="CELL WALL SERINE-THREONINE-RICH GALACTOMANNOPROTEIN MP1 (AFU_ORTHOLOGUE AFUA_4G03240)"/>
    <property type="match status" value="1"/>
</dbReference>
<dbReference type="PANTHER" id="PTHR38123:SF3">
    <property type="entry name" value="ANTIGENIC CELL WALL GALACTOMANNOPROTEIN"/>
    <property type="match status" value="1"/>
</dbReference>
<dbReference type="EMBL" id="JACBAG010001863">
    <property type="protein sequence ID" value="KAF7179346.1"/>
    <property type="molecule type" value="Genomic_DNA"/>
</dbReference>
<proteinExistence type="predicted"/>
<dbReference type="Proteomes" id="UP000641853">
    <property type="component" value="Unassembled WGS sequence"/>
</dbReference>
<keyword evidence="4" id="KW-1185">Reference proteome</keyword>
<evidence type="ECO:0000313" key="2">
    <source>
        <dbReference type="EMBL" id="KAF7158735.1"/>
    </source>
</evidence>
<reference evidence="3" key="1">
    <citation type="submission" date="2020-06" db="EMBL/GenBank/DDBJ databases">
        <title>Draft genome sequences of strains closely related to Aspergillus parafelis and Aspergillus hiratsukae.</title>
        <authorList>
            <person name="Dos Santos R.A.C."/>
            <person name="Rivero-Menendez O."/>
            <person name="Steenwyk J.L."/>
            <person name="Mead M.E."/>
            <person name="Goldman G.H."/>
            <person name="Alastruey-Izquierdo A."/>
            <person name="Rokas A."/>
        </authorList>
    </citation>
    <scope>NUCLEOTIDE SEQUENCE</scope>
    <source>
        <strain evidence="2">CNM-CM5623</strain>
        <strain evidence="3">CNM-CM7691</strain>
    </source>
</reference>
<dbReference type="InterPro" id="IPR021054">
    <property type="entry name" value="Cell_wall_mannoprotein_1"/>
</dbReference>
<evidence type="ECO:0000313" key="4">
    <source>
        <dbReference type="Proteomes" id="UP000641853"/>
    </source>
</evidence>
<organism evidence="3 4">
    <name type="scientific">Aspergillus felis</name>
    <dbReference type="NCBI Taxonomy" id="1287682"/>
    <lineage>
        <taxon>Eukaryota</taxon>
        <taxon>Fungi</taxon>
        <taxon>Dikarya</taxon>
        <taxon>Ascomycota</taxon>
        <taxon>Pezizomycotina</taxon>
        <taxon>Eurotiomycetes</taxon>
        <taxon>Eurotiomycetidae</taxon>
        <taxon>Eurotiales</taxon>
        <taxon>Aspergillaceae</taxon>
        <taxon>Aspergillus</taxon>
        <taxon>Aspergillus subgen. Fumigati</taxon>
    </lineage>
</organism>
<protein>
    <submittedName>
        <fullName evidence="3">Uncharacterized protein</fullName>
    </submittedName>
</protein>
<dbReference type="OrthoDB" id="4441576at2759"/>
<dbReference type="GO" id="GO:0005576">
    <property type="term" value="C:extracellular region"/>
    <property type="evidence" value="ECO:0007669"/>
    <property type="project" value="TreeGrafter"/>
</dbReference>
<feature type="chain" id="PRO_5036431043" evidence="1">
    <location>
        <begin position="20"/>
        <end position="172"/>
    </location>
</feature>
<dbReference type="PROSITE" id="PS51257">
    <property type="entry name" value="PROKAR_LIPOPROTEIN"/>
    <property type="match status" value="1"/>
</dbReference>
<accession>A0A8H6QWV0</accession>
<dbReference type="Gene3D" id="1.20.1280.140">
    <property type="match status" value="1"/>
</dbReference>
<keyword evidence="1" id="KW-0732">Signal</keyword>
<dbReference type="EMBL" id="JACBAE010001384">
    <property type="protein sequence ID" value="KAF7158735.1"/>
    <property type="molecule type" value="Genomic_DNA"/>
</dbReference>
<dbReference type="Pfam" id="PF12296">
    <property type="entry name" value="HsbA"/>
    <property type="match status" value="1"/>
</dbReference>
<comment type="caution">
    <text evidence="3">The sequence shown here is derived from an EMBL/GenBank/DDBJ whole genome shotgun (WGS) entry which is preliminary data.</text>
</comment>
<sequence>MLLKTLVCYLAVGASCALAATNTAQAISDMDNLTKAIRDARDSLHNYQGGLSGAIDTADAVSNAKLAARTARESLAGSNSLTPDEATKYYDAYSKMSPVLLDALTVAKDKAPLYKEAGVSPQARETVQDLHNEKKMFQEQANKQIPEETMQKAAASTEQISKAFDEAEAAFL</sequence>
<evidence type="ECO:0000256" key="1">
    <source>
        <dbReference type="SAM" id="SignalP"/>
    </source>
</evidence>
<name>A0A8H6QWV0_9EURO</name>